<dbReference type="EMBL" id="QURB01000002">
    <property type="protein sequence ID" value="RFC55034.1"/>
    <property type="molecule type" value="Genomic_DNA"/>
</dbReference>
<name>A0A3E1EZQ2_9FLAO</name>
<dbReference type="InterPro" id="IPR041673">
    <property type="entry name" value="TetR_C_23"/>
</dbReference>
<dbReference type="Pfam" id="PF17931">
    <property type="entry name" value="TetR_C_23"/>
    <property type="match status" value="1"/>
</dbReference>
<gene>
    <name evidence="2" type="ORF">DXU93_04220</name>
</gene>
<organism evidence="2 3">
    <name type="scientific">Brumimicrobium aurantiacum</name>
    <dbReference type="NCBI Taxonomy" id="1737063"/>
    <lineage>
        <taxon>Bacteria</taxon>
        <taxon>Pseudomonadati</taxon>
        <taxon>Bacteroidota</taxon>
        <taxon>Flavobacteriia</taxon>
        <taxon>Flavobacteriales</taxon>
        <taxon>Crocinitomicaceae</taxon>
        <taxon>Brumimicrobium</taxon>
    </lineage>
</organism>
<proteinExistence type="predicted"/>
<dbReference type="AlphaFoldDB" id="A0A3E1EZQ2"/>
<comment type="caution">
    <text evidence="2">The sequence shown here is derived from an EMBL/GenBank/DDBJ whole genome shotgun (WGS) entry which is preliminary data.</text>
</comment>
<sequence length="226" mass="27002">MDKIINFLNQRRMNKVVENHREEIITKYMHHILEVGTQPLNIFKFTKENEMQESDFYAHFSSFDELEKEIFSEFFKQTIGLLEKNEEYLSFDAQNKLLSFYFTFFEILTKNRSYVLQAIKNDKFKGLGVTKNLRSHFKTFIESIDIETIDIPEKRINSFKEKGIVEAYWGQFAFIIRYWEKDNSPNFEKTDVLIEKLVTTAFDLQDIKPLESVIDLGKFLLKDLKK</sequence>
<evidence type="ECO:0000313" key="3">
    <source>
        <dbReference type="Proteomes" id="UP000257127"/>
    </source>
</evidence>
<reference evidence="2 3" key="1">
    <citation type="submission" date="2018-08" db="EMBL/GenBank/DDBJ databases">
        <title>The draft genome squence of Brumimicrobium sp. N62.</title>
        <authorList>
            <person name="Du Z.-J."/>
            <person name="Luo H.-R."/>
        </authorList>
    </citation>
    <scope>NUCLEOTIDE SEQUENCE [LARGE SCALE GENOMIC DNA]</scope>
    <source>
        <strain evidence="2 3">N62</strain>
    </source>
</reference>
<feature type="domain" description="Tetracyclin repressor-like C-terminal" evidence="1">
    <location>
        <begin position="96"/>
        <end position="220"/>
    </location>
</feature>
<evidence type="ECO:0000259" key="1">
    <source>
        <dbReference type="Pfam" id="PF17931"/>
    </source>
</evidence>
<keyword evidence="3" id="KW-1185">Reference proteome</keyword>
<dbReference type="InterPro" id="IPR036271">
    <property type="entry name" value="Tet_transcr_reg_TetR-rel_C_sf"/>
</dbReference>
<dbReference type="Proteomes" id="UP000257127">
    <property type="component" value="Unassembled WGS sequence"/>
</dbReference>
<protein>
    <submittedName>
        <fullName evidence="2">TetR/AcrR family transcriptional regulator</fullName>
    </submittedName>
</protein>
<dbReference type="SUPFAM" id="SSF46689">
    <property type="entry name" value="Homeodomain-like"/>
    <property type="match status" value="1"/>
</dbReference>
<evidence type="ECO:0000313" key="2">
    <source>
        <dbReference type="EMBL" id="RFC55034.1"/>
    </source>
</evidence>
<dbReference type="InterPro" id="IPR009057">
    <property type="entry name" value="Homeodomain-like_sf"/>
</dbReference>
<accession>A0A3E1EZQ2</accession>
<dbReference type="SUPFAM" id="SSF48498">
    <property type="entry name" value="Tetracyclin repressor-like, C-terminal domain"/>
    <property type="match status" value="1"/>
</dbReference>